<sequence>MGTIEAAGVVKIITHCGNLLTNKLLIVDLARDSFETIELNEPLLFSFENLAL</sequence>
<organism evidence="1 2">
    <name type="scientific">Thermococcus sibiricus</name>
    <dbReference type="NCBI Taxonomy" id="172049"/>
    <lineage>
        <taxon>Archaea</taxon>
        <taxon>Methanobacteriati</taxon>
        <taxon>Methanobacteriota</taxon>
        <taxon>Thermococci</taxon>
        <taxon>Thermococcales</taxon>
        <taxon>Thermococcaceae</taxon>
        <taxon>Thermococcus</taxon>
    </lineage>
</organism>
<dbReference type="EMBL" id="LGFD01000024">
    <property type="protein sequence ID" value="KUK17413.1"/>
    <property type="molecule type" value="Genomic_DNA"/>
</dbReference>
<evidence type="ECO:0000313" key="1">
    <source>
        <dbReference type="EMBL" id="KUK17413.1"/>
    </source>
</evidence>
<comment type="caution">
    <text evidence="1">The sequence shown here is derived from an EMBL/GenBank/DDBJ whole genome shotgun (WGS) entry which is preliminary data.</text>
</comment>
<proteinExistence type="predicted"/>
<name>A0A101ELF0_9EURY</name>
<dbReference type="GeneID" id="58787072"/>
<dbReference type="Proteomes" id="UP000053911">
    <property type="component" value="Unassembled WGS sequence"/>
</dbReference>
<accession>A0A101ELF0</accession>
<reference evidence="2" key="1">
    <citation type="journal article" date="2015" name="MBio">
        <title>Genome-Resolved Metagenomic Analysis Reveals Roles for Candidate Phyla and Other Microbial Community Members in Biogeochemical Transformations in Oil Reservoirs.</title>
        <authorList>
            <person name="Hu P."/>
            <person name="Tom L."/>
            <person name="Singh A."/>
            <person name="Thomas B.C."/>
            <person name="Baker B.J."/>
            <person name="Piceno Y.M."/>
            <person name="Andersen G.L."/>
            <person name="Banfield J.F."/>
        </authorList>
    </citation>
    <scope>NUCLEOTIDE SEQUENCE [LARGE SCALE GENOMIC DNA]</scope>
</reference>
<dbReference type="RefSeq" id="WP_187146405.1">
    <property type="nucleotide sequence ID" value="NZ_LGFD01000024.1"/>
</dbReference>
<evidence type="ECO:0000313" key="2">
    <source>
        <dbReference type="Proteomes" id="UP000053911"/>
    </source>
</evidence>
<protein>
    <submittedName>
        <fullName evidence="1">Uncharacterized protein</fullName>
    </submittedName>
</protein>
<dbReference type="PATRIC" id="fig|172049.5.peg.126"/>
<gene>
    <name evidence="1" type="ORF">XD54_1293</name>
</gene>
<dbReference type="AlphaFoldDB" id="A0A101ELF0"/>